<evidence type="ECO:0000256" key="1">
    <source>
        <dbReference type="SAM" id="MobiDB-lite"/>
    </source>
</evidence>
<evidence type="ECO:0000313" key="3">
    <source>
        <dbReference type="Proteomes" id="UP000607559"/>
    </source>
</evidence>
<reference evidence="2" key="2">
    <citation type="submission" date="2020-09" db="EMBL/GenBank/DDBJ databases">
        <authorList>
            <person name="Sun Q."/>
            <person name="Zhou Y."/>
        </authorList>
    </citation>
    <scope>NUCLEOTIDE SEQUENCE</scope>
    <source>
        <strain evidence="2">CGMCC 1.15448</strain>
    </source>
</reference>
<feature type="compositionally biased region" description="Basic and acidic residues" evidence="1">
    <location>
        <begin position="39"/>
        <end position="49"/>
    </location>
</feature>
<reference evidence="2" key="1">
    <citation type="journal article" date="2014" name="Int. J. Syst. Evol. Microbiol.">
        <title>Complete genome sequence of Corynebacterium casei LMG S-19264T (=DSM 44701T), isolated from a smear-ripened cheese.</title>
        <authorList>
            <consortium name="US DOE Joint Genome Institute (JGI-PGF)"/>
            <person name="Walter F."/>
            <person name="Albersmeier A."/>
            <person name="Kalinowski J."/>
            <person name="Ruckert C."/>
        </authorList>
    </citation>
    <scope>NUCLEOTIDE SEQUENCE</scope>
    <source>
        <strain evidence="2">CGMCC 1.15448</strain>
    </source>
</reference>
<comment type="caution">
    <text evidence="2">The sequence shown here is derived from an EMBL/GenBank/DDBJ whole genome shotgun (WGS) entry which is preliminary data.</text>
</comment>
<name>A0A8J2XTQ3_9BACT</name>
<accession>A0A8J2XTQ3</accession>
<keyword evidence="3" id="KW-1185">Reference proteome</keyword>
<sequence>MEKFQKWHGEHEAQMKKRQEENRKARPGGRRGPGGPPVRRVERAERKPEGGAPTASAEA</sequence>
<feature type="compositionally biased region" description="Basic and acidic residues" evidence="1">
    <location>
        <begin position="1"/>
        <end position="24"/>
    </location>
</feature>
<feature type="region of interest" description="Disordered" evidence="1">
    <location>
        <begin position="1"/>
        <end position="59"/>
    </location>
</feature>
<dbReference type="AlphaFoldDB" id="A0A8J2XTQ3"/>
<proteinExistence type="predicted"/>
<organism evidence="2 3">
    <name type="scientific">Puia dinghuensis</name>
    <dbReference type="NCBI Taxonomy" id="1792502"/>
    <lineage>
        <taxon>Bacteria</taxon>
        <taxon>Pseudomonadati</taxon>
        <taxon>Bacteroidota</taxon>
        <taxon>Chitinophagia</taxon>
        <taxon>Chitinophagales</taxon>
        <taxon>Chitinophagaceae</taxon>
        <taxon>Puia</taxon>
    </lineage>
</organism>
<evidence type="ECO:0000313" key="2">
    <source>
        <dbReference type="EMBL" id="GGB19485.1"/>
    </source>
</evidence>
<dbReference type="EMBL" id="BMJC01000005">
    <property type="protein sequence ID" value="GGB19485.1"/>
    <property type="molecule type" value="Genomic_DNA"/>
</dbReference>
<dbReference type="Proteomes" id="UP000607559">
    <property type="component" value="Unassembled WGS sequence"/>
</dbReference>
<protein>
    <submittedName>
        <fullName evidence="2">Uncharacterized protein</fullName>
    </submittedName>
</protein>
<gene>
    <name evidence="2" type="ORF">GCM10011511_49010</name>
</gene>